<dbReference type="GO" id="GO:0005794">
    <property type="term" value="C:Golgi apparatus"/>
    <property type="evidence" value="ECO:0007669"/>
    <property type="project" value="UniProtKB-SubCell"/>
</dbReference>
<dbReference type="InterPro" id="IPR015404">
    <property type="entry name" value="Vps5_C"/>
</dbReference>
<dbReference type="GO" id="GO:0005829">
    <property type="term" value="C:cytosol"/>
    <property type="evidence" value="ECO:0007669"/>
    <property type="project" value="GOC"/>
</dbReference>
<dbReference type="SUPFAM" id="SSF64268">
    <property type="entry name" value="PX domain"/>
    <property type="match status" value="1"/>
</dbReference>
<dbReference type="GO" id="GO:0015031">
    <property type="term" value="P:protein transport"/>
    <property type="evidence" value="ECO:0007669"/>
    <property type="project" value="UniProtKB-KW"/>
</dbReference>
<keyword evidence="7" id="KW-0597">Phosphoprotein</keyword>
<dbReference type="GO" id="GO:0005768">
    <property type="term" value="C:endosome"/>
    <property type="evidence" value="ECO:0007669"/>
    <property type="project" value="TreeGrafter"/>
</dbReference>
<dbReference type="OMA" id="LWETFLM"/>
<evidence type="ECO:0000256" key="12">
    <source>
        <dbReference type="SAM" id="MobiDB-lite"/>
    </source>
</evidence>
<dbReference type="GO" id="GO:0042147">
    <property type="term" value="P:retrograde transport, endosome to Golgi"/>
    <property type="evidence" value="ECO:0007669"/>
    <property type="project" value="TreeGrafter"/>
</dbReference>
<dbReference type="Pfam" id="PF00787">
    <property type="entry name" value="PX"/>
    <property type="match status" value="1"/>
</dbReference>
<feature type="domain" description="PX" evidence="13">
    <location>
        <begin position="44"/>
        <end position="163"/>
    </location>
</feature>
<keyword evidence="10" id="KW-0472">Membrane</keyword>
<sequence>MTSSFFSPSSRAALPTKSVTPPPVNSPTLSAPPVEAPHPPVKIAPRFTIAIPSTTRVPGVDQHISYTIVTRFHGPGGSRGDRECVVSRRYRDFVWLWGVLQAKNPGVIVPPLPEKQALGRFQEEFVESRRSALERCVRKMGAHPRLADDPDLRSFLESDSFSPDPSAVTKAKQGPSTSSSGAADWFGSLSERMVGALPKAPEGDEWFENKKYQLELLGTQLRALYKAVEGVIKQRKELGAANFEFGESLISLSAVEVDRPLVHHLSVLGEICKKMRDMQMRQARIDMTSLANTVDEYVRFLTSIEAAFASRLKVFHDWKAAESAAVTKKIALEKAKAGGRSKAEKLPFLQQEAEEAESLNQQSRKEFEDVTERLRTELIRFDREKVEDFTTSLQQFLEGILQTQKEVDFFVFTLSILMIHHPPTQGCGVVGVVFFPYESP</sequence>
<keyword evidence="15" id="KW-1185">Reference proteome</keyword>
<keyword evidence="6" id="KW-0963">Cytoplasm</keyword>
<reference evidence="14 15" key="1">
    <citation type="journal article" date="2015" name="Genome Biol. Evol.">
        <title>Phylogenomic analyses indicate that early fungi evolved digesting cell walls of algal ancestors of land plants.</title>
        <authorList>
            <person name="Chang Y."/>
            <person name="Wang S."/>
            <person name="Sekimoto S."/>
            <person name="Aerts A.L."/>
            <person name="Choi C."/>
            <person name="Clum A."/>
            <person name="LaButti K.M."/>
            <person name="Lindquist E.A."/>
            <person name="Yee Ngan C."/>
            <person name="Ohm R.A."/>
            <person name="Salamov A.A."/>
            <person name="Grigoriev I.V."/>
            <person name="Spatafora J.W."/>
            <person name="Berbee M.L."/>
        </authorList>
    </citation>
    <scope>NUCLEOTIDE SEQUENCE [LARGE SCALE GENOMIC DNA]</scope>
    <source>
        <strain evidence="14 15">JEL478</strain>
    </source>
</reference>
<keyword evidence="8" id="KW-0653">Protein transport</keyword>
<comment type="subcellular location">
    <subcellularLocation>
        <location evidence="2">Cytoplasm</location>
    </subcellularLocation>
    <subcellularLocation>
        <location evidence="3">Golgi apparatus</location>
    </subcellularLocation>
    <subcellularLocation>
        <location evidence="1">Membrane</location>
        <topology evidence="1">Peripheral membrane protein</topology>
        <orientation evidence="1">Cytoplasmic side</orientation>
    </subcellularLocation>
</comment>
<protein>
    <submittedName>
        <fullName evidence="14">Vps5-domain-containing protein</fullName>
    </submittedName>
</protein>
<keyword evidence="5" id="KW-0813">Transport</keyword>
<keyword evidence="11" id="KW-0175">Coiled coil</keyword>
<evidence type="ECO:0000256" key="2">
    <source>
        <dbReference type="ARBA" id="ARBA00004496"/>
    </source>
</evidence>
<evidence type="ECO:0000256" key="10">
    <source>
        <dbReference type="ARBA" id="ARBA00023136"/>
    </source>
</evidence>
<evidence type="ECO:0000259" key="13">
    <source>
        <dbReference type="PROSITE" id="PS50195"/>
    </source>
</evidence>
<feature type="region of interest" description="Disordered" evidence="12">
    <location>
        <begin position="159"/>
        <end position="183"/>
    </location>
</feature>
<dbReference type="GO" id="GO:0035091">
    <property type="term" value="F:phosphatidylinositol binding"/>
    <property type="evidence" value="ECO:0007669"/>
    <property type="project" value="InterPro"/>
</dbReference>
<dbReference type="InterPro" id="IPR027267">
    <property type="entry name" value="AH/BAR_dom_sf"/>
</dbReference>
<keyword evidence="9" id="KW-0333">Golgi apparatus</keyword>
<feature type="compositionally biased region" description="Polar residues" evidence="12">
    <location>
        <begin position="1"/>
        <end position="10"/>
    </location>
</feature>
<dbReference type="STRING" id="1344416.A0A139ASN4"/>
<dbReference type="InterPro" id="IPR001683">
    <property type="entry name" value="PX_dom"/>
</dbReference>
<dbReference type="Pfam" id="PF09325">
    <property type="entry name" value="Vps5"/>
    <property type="match status" value="1"/>
</dbReference>
<evidence type="ECO:0000256" key="11">
    <source>
        <dbReference type="SAM" id="Coils"/>
    </source>
</evidence>
<evidence type="ECO:0000256" key="7">
    <source>
        <dbReference type="ARBA" id="ARBA00022553"/>
    </source>
</evidence>
<feature type="coiled-coil region" evidence="11">
    <location>
        <begin position="346"/>
        <end position="373"/>
    </location>
</feature>
<dbReference type="InterPro" id="IPR036871">
    <property type="entry name" value="PX_dom_sf"/>
</dbReference>
<dbReference type="SMART" id="SM00312">
    <property type="entry name" value="PX"/>
    <property type="match status" value="1"/>
</dbReference>
<dbReference type="OrthoDB" id="271164at2759"/>
<dbReference type="Gene3D" id="1.20.1270.60">
    <property type="entry name" value="Arfaptin homology (AH) domain/BAR domain"/>
    <property type="match status" value="1"/>
</dbReference>
<dbReference type="PANTHER" id="PTHR10555:SF170">
    <property type="entry name" value="FI18122P1"/>
    <property type="match status" value="1"/>
</dbReference>
<evidence type="ECO:0000256" key="9">
    <source>
        <dbReference type="ARBA" id="ARBA00023034"/>
    </source>
</evidence>
<accession>A0A139ASN4</accession>
<dbReference type="AlphaFoldDB" id="A0A139ASN4"/>
<gene>
    <name evidence="14" type="ORF">M427DRAFT_95000</name>
</gene>
<proteinExistence type="inferred from homology"/>
<evidence type="ECO:0000313" key="15">
    <source>
        <dbReference type="Proteomes" id="UP000070544"/>
    </source>
</evidence>
<evidence type="ECO:0000313" key="14">
    <source>
        <dbReference type="EMBL" id="KXS19751.1"/>
    </source>
</evidence>
<evidence type="ECO:0000256" key="4">
    <source>
        <dbReference type="ARBA" id="ARBA00010883"/>
    </source>
</evidence>
<name>A0A139ASN4_GONPJ</name>
<comment type="similarity">
    <text evidence="4">Belongs to the sorting nexin family.</text>
</comment>
<dbReference type="GO" id="GO:0030904">
    <property type="term" value="C:retromer complex"/>
    <property type="evidence" value="ECO:0007669"/>
    <property type="project" value="UniProtKB-ARBA"/>
</dbReference>
<dbReference type="EMBL" id="KQ965737">
    <property type="protein sequence ID" value="KXS19751.1"/>
    <property type="molecule type" value="Genomic_DNA"/>
</dbReference>
<dbReference type="PROSITE" id="PS50195">
    <property type="entry name" value="PX"/>
    <property type="match status" value="1"/>
</dbReference>
<evidence type="ECO:0000256" key="5">
    <source>
        <dbReference type="ARBA" id="ARBA00022448"/>
    </source>
</evidence>
<evidence type="ECO:0000256" key="6">
    <source>
        <dbReference type="ARBA" id="ARBA00022490"/>
    </source>
</evidence>
<dbReference type="Proteomes" id="UP000070544">
    <property type="component" value="Unassembled WGS sequence"/>
</dbReference>
<evidence type="ECO:0000256" key="1">
    <source>
        <dbReference type="ARBA" id="ARBA00004287"/>
    </source>
</evidence>
<dbReference type="Gene3D" id="3.30.1520.10">
    <property type="entry name" value="Phox-like domain"/>
    <property type="match status" value="1"/>
</dbReference>
<evidence type="ECO:0000256" key="8">
    <source>
        <dbReference type="ARBA" id="ARBA00022927"/>
    </source>
</evidence>
<evidence type="ECO:0000256" key="3">
    <source>
        <dbReference type="ARBA" id="ARBA00004555"/>
    </source>
</evidence>
<dbReference type="GO" id="GO:0045053">
    <property type="term" value="P:protein retention in Golgi apparatus"/>
    <property type="evidence" value="ECO:0007669"/>
    <property type="project" value="TreeGrafter"/>
</dbReference>
<dbReference type="PANTHER" id="PTHR10555">
    <property type="entry name" value="SORTING NEXIN"/>
    <property type="match status" value="1"/>
</dbReference>
<organism evidence="14 15">
    <name type="scientific">Gonapodya prolifera (strain JEL478)</name>
    <name type="common">Monoblepharis prolifera</name>
    <dbReference type="NCBI Taxonomy" id="1344416"/>
    <lineage>
        <taxon>Eukaryota</taxon>
        <taxon>Fungi</taxon>
        <taxon>Fungi incertae sedis</taxon>
        <taxon>Chytridiomycota</taxon>
        <taxon>Chytridiomycota incertae sedis</taxon>
        <taxon>Monoblepharidomycetes</taxon>
        <taxon>Monoblepharidales</taxon>
        <taxon>Gonapodyaceae</taxon>
        <taxon>Gonapodya</taxon>
    </lineage>
</organism>
<feature type="region of interest" description="Disordered" evidence="12">
    <location>
        <begin position="1"/>
        <end position="37"/>
    </location>
</feature>
<dbReference type="FunFam" id="1.20.1270.60:FF:000022">
    <property type="entry name" value="Sorting nexin 3 protein"/>
    <property type="match status" value="1"/>
</dbReference>
<dbReference type="SUPFAM" id="SSF103657">
    <property type="entry name" value="BAR/IMD domain-like"/>
    <property type="match status" value="1"/>
</dbReference>